<dbReference type="InterPro" id="IPR027417">
    <property type="entry name" value="P-loop_NTPase"/>
</dbReference>
<feature type="compositionally biased region" description="Basic residues" evidence="11">
    <location>
        <begin position="516"/>
        <end position="534"/>
    </location>
</feature>
<dbReference type="SUPFAM" id="SSF52540">
    <property type="entry name" value="P-loop containing nucleoside triphosphate hydrolases"/>
    <property type="match status" value="1"/>
</dbReference>
<evidence type="ECO:0000256" key="10">
    <source>
        <dbReference type="ARBA" id="ARBA00023306"/>
    </source>
</evidence>
<dbReference type="Gene3D" id="3.40.50.300">
    <property type="entry name" value="P-loop containing nucleotide triphosphate hydrolases"/>
    <property type="match status" value="1"/>
</dbReference>
<dbReference type="GO" id="GO:0005525">
    <property type="term" value="F:GTP binding"/>
    <property type="evidence" value="ECO:0007669"/>
    <property type="project" value="UniProtKB-KW"/>
</dbReference>
<feature type="compositionally biased region" description="Polar residues" evidence="11">
    <location>
        <begin position="591"/>
        <end position="602"/>
    </location>
</feature>
<comment type="caution">
    <text evidence="12">The sequence shown here is derived from an EMBL/GenBank/DDBJ whole genome shotgun (WGS) entry which is preliminary data.</text>
</comment>
<accession>A0AAW0CC12</accession>
<evidence type="ECO:0000256" key="8">
    <source>
        <dbReference type="ARBA" id="ARBA00023288"/>
    </source>
</evidence>
<evidence type="ECO:0000256" key="3">
    <source>
        <dbReference type="ARBA" id="ARBA00022475"/>
    </source>
</evidence>
<evidence type="ECO:0000256" key="1">
    <source>
        <dbReference type="ARBA" id="ARBA00004342"/>
    </source>
</evidence>
<dbReference type="EMBL" id="JAYKXP010000046">
    <property type="protein sequence ID" value="KAK7037475.1"/>
    <property type="molecule type" value="Genomic_DNA"/>
</dbReference>
<evidence type="ECO:0000256" key="7">
    <source>
        <dbReference type="ARBA" id="ARBA00023136"/>
    </source>
</evidence>
<feature type="region of interest" description="Disordered" evidence="11">
    <location>
        <begin position="216"/>
        <end position="257"/>
    </location>
</feature>
<sequence length="1372" mass="149120">MDGSSDTESDGYLEPELASSVLGVKGPLRFRPHGSTQKAHVILRRVELEEDEDENGKASRMKPGKEILLTVGEGQFKDMAILLEGDILDTQNSFDEEDSTTQVAEEEEEIPSSSPVPPVALPPKMRKTWTRKEESSPAPGEVDSLHVSTGAQTTSTYTSVSVQTEPLDTTEPTPSHTPSNIVPKPETPIEIASAKCETPAEILKCQLKDANIVPPERPKLKLDTQMTSCPAQLEDPEASLSPMDIDDSPLDSPAFSPTSVPAMIASLECLPSLVGEPKEEAKSDMIESPLSPLSELDSIPALIASSPISAKSMSMSPDSCPKPDLVVTEKLEEGDSSSDRKKLGFNPFVSAGYVTEFIGQSYCKDTFKDTKVVSSDDRALSDVPKTVDLTKAQGQSSPKLRPISPSSFSPSPKSTRFDTPPNAVASSSKISLELLQEAETASNPHIRRLRLSIPIILNLLPPRNLEKAQPQDEASTTRPKESNEQETGGHRELLGAQQTGHRYHRSSQPHHAQPLHVHRPQHHHHSPYRLHRLRLPQIHHPSTPADPPASSSRPPPPQEPPPATPPPPPPASKWRRLNGDVLPGFVPAKENTLSVLTQSSTDSKPEQPTPTSDTCDSPINLISDKKPDDSTTQEADQKKISPVAHKNNAASTISGTATTPIDLTRSPASRAKDLPAVRQVKPELSSPKEPALVQCLLLLFLQAHQLLRQTPQYLLEVKVPCTTPYHPDRPLQSAAVAAPNETTHTVSLIGDCDVSIKEIKPSSDGSLFALNCSDRTIRVWSNSQQHELARLAHRVPVVSVSWLSEDAGVISFGEDGIGRLAVDRVRISGTTPKVLEAVDRSLVGSLASDDCLCMAYASDRIAISVERSVKVWLWIKGTWQAQRSIIRPNVTCLKFIDEGSTLLGAEKPLASIDGPAKFQMERYNRMYVMLLMKVLSFDMKEGYAWPTTSTHIDARSSLAKTRVLITQGSVARLITVEADNRGNVERSYAKEGQSFSSSAFGAVFAAEGKGVVFGGAEGCAFVWDTNSGTLVYGLNHDMSDSDTIQAVASCEGDATTAGCLITGTKCGKLSWWAQPASSAQCQDLGRTTEIDFGAKENLPGPHDLGTPQFLATFASRMRGSLRVAGLIKNDLKRPDLGVVLAERFDSSLLNVLEGIQPLLVDSIFKASSAVVLSSYFHLPFLQTIKCVVVGDGAVGKTCLLISYTTNKFPSEYVPTVFDNYAVTVMIGEDPYTLGLFDTAGQEDYDRLRPLSYPQTDVFLVCFSVTSPASFENVKEKWFPEVHHHCPGVPCLIVGTQIDLRDDPQVIEKLARQKQRPVTNEQGERLARELGAVKYVECSALTQKGLKNVFDEAIVAALEPPVVKKSKRGCVVF</sequence>
<dbReference type="Proteomes" id="UP001383192">
    <property type="component" value="Unassembled WGS sequence"/>
</dbReference>
<dbReference type="GO" id="GO:0005938">
    <property type="term" value="C:cell cortex"/>
    <property type="evidence" value="ECO:0007669"/>
    <property type="project" value="UniProtKB-ARBA"/>
</dbReference>
<keyword evidence="8" id="KW-0449">Lipoprotein</keyword>
<dbReference type="NCBIfam" id="TIGR00231">
    <property type="entry name" value="small_GTP"/>
    <property type="match status" value="1"/>
</dbReference>
<evidence type="ECO:0000256" key="4">
    <source>
        <dbReference type="ARBA" id="ARBA00022481"/>
    </source>
</evidence>
<dbReference type="InterPro" id="IPR001806">
    <property type="entry name" value="Small_GTPase"/>
</dbReference>
<comment type="similarity">
    <text evidence="2">Belongs to the small GTPase superfamily. Rho family. CDC42 subfamily.</text>
</comment>
<dbReference type="InterPro" id="IPR003578">
    <property type="entry name" value="Small_GTPase_Rho"/>
</dbReference>
<feature type="region of interest" description="Disordered" evidence="11">
    <location>
        <begin position="89"/>
        <end position="186"/>
    </location>
</feature>
<proteinExistence type="inferred from homology"/>
<dbReference type="InterPro" id="IPR037874">
    <property type="entry name" value="Cdc42"/>
</dbReference>
<dbReference type="Pfam" id="PF00071">
    <property type="entry name" value="Ras"/>
    <property type="match status" value="1"/>
</dbReference>
<feature type="compositionally biased region" description="Low complexity" evidence="11">
    <location>
        <begin position="152"/>
        <end position="164"/>
    </location>
</feature>
<dbReference type="InterPro" id="IPR005225">
    <property type="entry name" value="Small_GTP-bd"/>
</dbReference>
<dbReference type="PROSITE" id="PS51420">
    <property type="entry name" value="RHO"/>
    <property type="match status" value="1"/>
</dbReference>
<name>A0AAW0CC12_9AGAR</name>
<gene>
    <name evidence="12" type="primary">cdc42</name>
    <name evidence="12" type="ORF">VNI00_010967</name>
</gene>
<feature type="region of interest" description="Disordered" evidence="11">
    <location>
        <begin position="464"/>
        <end position="640"/>
    </location>
</feature>
<evidence type="ECO:0000256" key="5">
    <source>
        <dbReference type="ARBA" id="ARBA00022741"/>
    </source>
</evidence>
<feature type="compositionally biased region" description="Acidic residues" evidence="11">
    <location>
        <begin position="94"/>
        <end position="110"/>
    </location>
</feature>
<feature type="compositionally biased region" description="Polar residues" evidence="11">
    <location>
        <begin position="166"/>
        <end position="180"/>
    </location>
</feature>
<dbReference type="InterPro" id="IPR036322">
    <property type="entry name" value="WD40_repeat_dom_sf"/>
</dbReference>
<dbReference type="GO" id="GO:0051286">
    <property type="term" value="C:cell tip"/>
    <property type="evidence" value="ECO:0007669"/>
    <property type="project" value="UniProtKB-ARBA"/>
</dbReference>
<organism evidence="12 13">
    <name type="scientific">Paramarasmius palmivorus</name>
    <dbReference type="NCBI Taxonomy" id="297713"/>
    <lineage>
        <taxon>Eukaryota</taxon>
        <taxon>Fungi</taxon>
        <taxon>Dikarya</taxon>
        <taxon>Basidiomycota</taxon>
        <taxon>Agaricomycotina</taxon>
        <taxon>Agaricomycetes</taxon>
        <taxon>Agaricomycetidae</taxon>
        <taxon>Agaricales</taxon>
        <taxon>Marasmiineae</taxon>
        <taxon>Marasmiaceae</taxon>
        <taxon>Paramarasmius</taxon>
    </lineage>
</organism>
<keyword evidence="3" id="KW-1003">Cell membrane</keyword>
<dbReference type="GO" id="GO:0003924">
    <property type="term" value="F:GTPase activity"/>
    <property type="evidence" value="ECO:0007669"/>
    <property type="project" value="InterPro"/>
</dbReference>
<evidence type="ECO:0000256" key="11">
    <source>
        <dbReference type="SAM" id="MobiDB-lite"/>
    </source>
</evidence>
<evidence type="ECO:0000256" key="6">
    <source>
        <dbReference type="ARBA" id="ARBA00023134"/>
    </source>
</evidence>
<dbReference type="PANTHER" id="PTHR24072">
    <property type="entry name" value="RHO FAMILY GTPASE"/>
    <property type="match status" value="1"/>
</dbReference>
<feature type="region of interest" description="Disordered" evidence="11">
    <location>
        <begin position="384"/>
        <end position="424"/>
    </location>
</feature>
<evidence type="ECO:0000313" key="13">
    <source>
        <dbReference type="Proteomes" id="UP001383192"/>
    </source>
</evidence>
<dbReference type="SUPFAM" id="SSF50978">
    <property type="entry name" value="WD40 repeat-like"/>
    <property type="match status" value="1"/>
</dbReference>
<dbReference type="FunFam" id="3.40.50.300:FF:000236">
    <property type="entry name" value="Cell division control protein 42"/>
    <property type="match status" value="1"/>
</dbReference>
<keyword evidence="5" id="KW-0547">Nucleotide-binding</keyword>
<dbReference type="SMART" id="SM00174">
    <property type="entry name" value="RHO"/>
    <property type="match status" value="1"/>
</dbReference>
<keyword evidence="9" id="KW-0636">Prenylation</keyword>
<dbReference type="PROSITE" id="PS51419">
    <property type="entry name" value="RAB"/>
    <property type="match status" value="1"/>
</dbReference>
<keyword evidence="4" id="KW-0488">Methylation</keyword>
<dbReference type="SMART" id="SM00173">
    <property type="entry name" value="RAS"/>
    <property type="match status" value="1"/>
</dbReference>
<evidence type="ECO:0000256" key="9">
    <source>
        <dbReference type="ARBA" id="ARBA00023289"/>
    </source>
</evidence>
<dbReference type="SMART" id="SM00175">
    <property type="entry name" value="RAB"/>
    <property type="match status" value="1"/>
</dbReference>
<keyword evidence="10" id="KW-0131">Cell cycle</keyword>
<dbReference type="CDD" id="cd01874">
    <property type="entry name" value="Cdc42"/>
    <property type="match status" value="1"/>
</dbReference>
<keyword evidence="13" id="KW-1185">Reference proteome</keyword>
<dbReference type="GO" id="GO:0030010">
    <property type="term" value="P:establishment of cell polarity"/>
    <property type="evidence" value="ECO:0007669"/>
    <property type="project" value="UniProtKB-ARBA"/>
</dbReference>
<comment type="subcellular location">
    <subcellularLocation>
        <location evidence="1">Cell membrane</location>
        <topology evidence="1">Lipid-anchor</topology>
        <orientation evidence="1">Cytoplasmic side</orientation>
    </subcellularLocation>
</comment>
<dbReference type="PRINTS" id="PR00449">
    <property type="entry name" value="RASTRNSFRMNG"/>
</dbReference>
<dbReference type="GO" id="GO:0007264">
    <property type="term" value="P:small GTPase-mediated signal transduction"/>
    <property type="evidence" value="ECO:0007669"/>
    <property type="project" value="InterPro"/>
</dbReference>
<protein>
    <submittedName>
        <fullName evidence="12">GTPase Cdc42</fullName>
    </submittedName>
</protein>
<dbReference type="GO" id="GO:0005886">
    <property type="term" value="C:plasma membrane"/>
    <property type="evidence" value="ECO:0007669"/>
    <property type="project" value="UniProtKB-SubCell"/>
</dbReference>
<feature type="compositionally biased region" description="Pro residues" evidence="11">
    <location>
        <begin position="553"/>
        <end position="571"/>
    </location>
</feature>
<keyword evidence="6" id="KW-0342">GTP-binding</keyword>
<keyword evidence="7" id="KW-0472">Membrane</keyword>
<feature type="compositionally biased region" description="Low complexity" evidence="11">
    <location>
        <begin position="402"/>
        <end position="414"/>
    </location>
</feature>
<reference evidence="12 13" key="1">
    <citation type="submission" date="2024-01" db="EMBL/GenBank/DDBJ databases">
        <title>A draft genome for a cacao thread blight-causing isolate of Paramarasmius palmivorus.</title>
        <authorList>
            <person name="Baruah I.K."/>
            <person name="Bukari Y."/>
            <person name="Amoako-Attah I."/>
            <person name="Meinhardt L.W."/>
            <person name="Bailey B.A."/>
            <person name="Cohen S.P."/>
        </authorList>
    </citation>
    <scope>NUCLEOTIDE SEQUENCE [LARGE SCALE GENOMIC DNA]</scope>
    <source>
        <strain evidence="12 13">GH-12</strain>
    </source>
</reference>
<evidence type="ECO:0000313" key="12">
    <source>
        <dbReference type="EMBL" id="KAK7037475.1"/>
    </source>
</evidence>
<feature type="compositionally biased region" description="Basic and acidic residues" evidence="11">
    <location>
        <begin position="623"/>
        <end position="639"/>
    </location>
</feature>
<evidence type="ECO:0000256" key="2">
    <source>
        <dbReference type="ARBA" id="ARBA00008112"/>
    </source>
</evidence>
<feature type="compositionally biased region" description="Basic and acidic residues" evidence="11">
    <location>
        <begin position="478"/>
        <end position="493"/>
    </location>
</feature>
<dbReference type="InterPro" id="IPR015943">
    <property type="entry name" value="WD40/YVTN_repeat-like_dom_sf"/>
</dbReference>
<dbReference type="PROSITE" id="PS51421">
    <property type="entry name" value="RAS"/>
    <property type="match status" value="1"/>
</dbReference>
<dbReference type="Gene3D" id="2.130.10.10">
    <property type="entry name" value="YVTN repeat-like/Quinoprotein amine dehydrogenase"/>
    <property type="match status" value="1"/>
</dbReference>